<protein>
    <submittedName>
        <fullName evidence="3">Uncharacterized protein</fullName>
    </submittedName>
</protein>
<dbReference type="Proteomes" id="UP000023152">
    <property type="component" value="Unassembled WGS sequence"/>
</dbReference>
<reference evidence="3 4" key="1">
    <citation type="journal article" date="2013" name="Curr. Biol.">
        <title>The Genome of the Foraminiferan Reticulomyxa filosa.</title>
        <authorList>
            <person name="Glockner G."/>
            <person name="Hulsmann N."/>
            <person name="Schleicher M."/>
            <person name="Noegel A.A."/>
            <person name="Eichinger L."/>
            <person name="Gallinger C."/>
            <person name="Pawlowski J."/>
            <person name="Sierra R."/>
            <person name="Euteneuer U."/>
            <person name="Pillet L."/>
            <person name="Moustafa A."/>
            <person name="Platzer M."/>
            <person name="Groth M."/>
            <person name="Szafranski K."/>
            <person name="Schliwa M."/>
        </authorList>
    </citation>
    <scope>NUCLEOTIDE SEQUENCE [LARGE SCALE GENOMIC DNA]</scope>
</reference>
<keyword evidence="4" id="KW-1185">Reference proteome</keyword>
<evidence type="ECO:0000313" key="3">
    <source>
        <dbReference type="EMBL" id="ETO31292.1"/>
    </source>
</evidence>
<dbReference type="PROSITE" id="PS51257">
    <property type="entry name" value="PROKAR_LIPOPROTEIN"/>
    <property type="match status" value="1"/>
</dbReference>
<organism evidence="3 4">
    <name type="scientific">Reticulomyxa filosa</name>
    <dbReference type="NCBI Taxonomy" id="46433"/>
    <lineage>
        <taxon>Eukaryota</taxon>
        <taxon>Sar</taxon>
        <taxon>Rhizaria</taxon>
        <taxon>Retaria</taxon>
        <taxon>Foraminifera</taxon>
        <taxon>Monothalamids</taxon>
        <taxon>Reticulomyxidae</taxon>
        <taxon>Reticulomyxa</taxon>
    </lineage>
</organism>
<evidence type="ECO:0000256" key="1">
    <source>
        <dbReference type="SAM" id="Coils"/>
    </source>
</evidence>
<feature type="coiled-coil region" evidence="1">
    <location>
        <begin position="134"/>
        <end position="183"/>
    </location>
</feature>
<keyword evidence="1" id="KW-0175">Coiled coil</keyword>
<feature type="transmembrane region" description="Helical" evidence="2">
    <location>
        <begin position="53"/>
        <end position="72"/>
    </location>
</feature>
<comment type="caution">
    <text evidence="3">The sequence shown here is derived from an EMBL/GenBank/DDBJ whole genome shotgun (WGS) entry which is preliminary data.</text>
</comment>
<sequence length="187" mass="22285">MAKEDAKCGSCSNLVASITGCNNCQLFQCMKCLSARHHRHFNHPKFWQFVNEWILFVVYMLTLFCNCMGKYCKQYRKSLEIPDVRTIYGRGNYRYRYPVDKFCELKSEMDAIQSKFSEFVQKNCDGNMYFLMSIRQIKAKYEKAEKQLAEQQEQHRLELIQIQQKHDKEIAELQEKLDKYTTVNPTK</sequence>
<evidence type="ECO:0000313" key="4">
    <source>
        <dbReference type="Proteomes" id="UP000023152"/>
    </source>
</evidence>
<name>X6P168_RETFI</name>
<evidence type="ECO:0000256" key="2">
    <source>
        <dbReference type="SAM" id="Phobius"/>
    </source>
</evidence>
<gene>
    <name evidence="3" type="ORF">RFI_05828</name>
</gene>
<keyword evidence="2" id="KW-0472">Membrane</keyword>
<keyword evidence="2" id="KW-0812">Transmembrane</keyword>
<proteinExistence type="predicted"/>
<dbReference type="EMBL" id="ASPP01005025">
    <property type="protein sequence ID" value="ETO31292.1"/>
    <property type="molecule type" value="Genomic_DNA"/>
</dbReference>
<dbReference type="AlphaFoldDB" id="X6P168"/>
<keyword evidence="2" id="KW-1133">Transmembrane helix</keyword>
<accession>X6P168</accession>